<keyword evidence="2 10" id="KW-0645">Protease</keyword>
<keyword evidence="8 10" id="KW-0482">Metalloprotease</keyword>
<feature type="domain" description="Peptidase M48" evidence="12">
    <location>
        <begin position="126"/>
        <end position="206"/>
    </location>
</feature>
<name>A0A1T4N4Y6_9ACTN</name>
<evidence type="ECO:0000256" key="4">
    <source>
        <dbReference type="ARBA" id="ARBA00022723"/>
    </source>
</evidence>
<evidence type="ECO:0000313" key="14">
    <source>
        <dbReference type="Proteomes" id="UP000190637"/>
    </source>
</evidence>
<accession>A0A1T4N4Y6</accession>
<evidence type="ECO:0000256" key="1">
    <source>
        <dbReference type="ARBA" id="ARBA00022475"/>
    </source>
</evidence>
<keyword evidence="6 10" id="KW-0862">Zinc</keyword>
<dbReference type="CDD" id="cd07325">
    <property type="entry name" value="M48_Ste24p_like"/>
    <property type="match status" value="1"/>
</dbReference>
<evidence type="ECO:0000256" key="8">
    <source>
        <dbReference type="ARBA" id="ARBA00023049"/>
    </source>
</evidence>
<evidence type="ECO:0000313" key="13">
    <source>
        <dbReference type="EMBL" id="SJZ74186.1"/>
    </source>
</evidence>
<dbReference type="GO" id="GO:0006508">
    <property type="term" value="P:proteolysis"/>
    <property type="evidence" value="ECO:0007669"/>
    <property type="project" value="UniProtKB-KW"/>
</dbReference>
<gene>
    <name evidence="13" type="ORF">SAMN02745673_01273</name>
</gene>
<sequence>MTHARIAGGEGDSARFPYGRPGEPAVFPQGRPPGALYRPHLPVGPAGRSPTSFEERPGRHPWENPLLVACLTILAGAVAPLVHSLWTSGALHRVTLGAAALLLAGWVARGVRDAGRRARGVKVSPTQFPKAHRMVRELAVDMGLNRVPDAYVVAGAAPGACARGAGGGRWVVVPGDLFEVGGRLRDPDALRFLLAHELGHFAAGHAAPWRRAAAAGALAVPLLGTALWRAMEYTADDHACAHCPEGSHGIRILAGGKYLYPMVNLGEMAGRARTERGVFPLLHNMLSRRPPLVRRMAAVRDRSRPGRLFR</sequence>
<keyword evidence="4" id="KW-0479">Metal-binding</keyword>
<comment type="similarity">
    <text evidence="10">Belongs to the peptidase M48 family.</text>
</comment>
<keyword evidence="3" id="KW-0812">Transmembrane</keyword>
<evidence type="ECO:0000256" key="3">
    <source>
        <dbReference type="ARBA" id="ARBA00022692"/>
    </source>
</evidence>
<dbReference type="AlphaFoldDB" id="A0A1T4N4Y6"/>
<dbReference type="OrthoDB" id="9810445at2"/>
<evidence type="ECO:0000256" key="7">
    <source>
        <dbReference type="ARBA" id="ARBA00022989"/>
    </source>
</evidence>
<dbReference type="PANTHER" id="PTHR43221:SF2">
    <property type="entry name" value="PROTEASE HTPX HOMOLOG"/>
    <property type="match status" value="1"/>
</dbReference>
<dbReference type="RefSeq" id="WP_078760676.1">
    <property type="nucleotide sequence ID" value="NZ_FUWS01000003.1"/>
</dbReference>
<proteinExistence type="inferred from homology"/>
<reference evidence="13 14" key="1">
    <citation type="submission" date="2017-02" db="EMBL/GenBank/DDBJ databases">
        <authorList>
            <person name="Peterson S.W."/>
        </authorList>
    </citation>
    <scope>NUCLEOTIDE SEQUENCE [LARGE SCALE GENOMIC DNA]</scope>
    <source>
        <strain evidence="13 14">DSM 45154</strain>
    </source>
</reference>
<evidence type="ECO:0000259" key="12">
    <source>
        <dbReference type="Pfam" id="PF01435"/>
    </source>
</evidence>
<keyword evidence="1" id="KW-1003">Cell membrane</keyword>
<evidence type="ECO:0000256" key="11">
    <source>
        <dbReference type="SAM" id="MobiDB-lite"/>
    </source>
</evidence>
<dbReference type="Pfam" id="PF01435">
    <property type="entry name" value="Peptidase_M48"/>
    <property type="match status" value="1"/>
</dbReference>
<dbReference type="Gene3D" id="3.30.2010.10">
    <property type="entry name" value="Metalloproteases ('zincins'), catalytic domain"/>
    <property type="match status" value="1"/>
</dbReference>
<keyword evidence="14" id="KW-1185">Reference proteome</keyword>
<evidence type="ECO:0000256" key="2">
    <source>
        <dbReference type="ARBA" id="ARBA00022670"/>
    </source>
</evidence>
<dbReference type="PANTHER" id="PTHR43221">
    <property type="entry name" value="PROTEASE HTPX"/>
    <property type="match status" value="1"/>
</dbReference>
<evidence type="ECO:0000256" key="9">
    <source>
        <dbReference type="ARBA" id="ARBA00023136"/>
    </source>
</evidence>
<evidence type="ECO:0000256" key="10">
    <source>
        <dbReference type="RuleBase" id="RU003983"/>
    </source>
</evidence>
<comment type="cofactor">
    <cofactor evidence="10">
        <name>Zn(2+)</name>
        <dbReference type="ChEBI" id="CHEBI:29105"/>
    </cofactor>
    <text evidence="10">Binds 1 zinc ion per subunit.</text>
</comment>
<dbReference type="GO" id="GO:0004222">
    <property type="term" value="F:metalloendopeptidase activity"/>
    <property type="evidence" value="ECO:0007669"/>
    <property type="project" value="InterPro"/>
</dbReference>
<evidence type="ECO:0000256" key="6">
    <source>
        <dbReference type="ARBA" id="ARBA00022833"/>
    </source>
</evidence>
<evidence type="ECO:0000256" key="5">
    <source>
        <dbReference type="ARBA" id="ARBA00022801"/>
    </source>
</evidence>
<dbReference type="EMBL" id="FUWS01000003">
    <property type="protein sequence ID" value="SJZ74186.1"/>
    <property type="molecule type" value="Genomic_DNA"/>
</dbReference>
<organism evidence="13 14">
    <name type="scientific">Marinactinospora thermotolerans DSM 45154</name>
    <dbReference type="NCBI Taxonomy" id="1122192"/>
    <lineage>
        <taxon>Bacteria</taxon>
        <taxon>Bacillati</taxon>
        <taxon>Actinomycetota</taxon>
        <taxon>Actinomycetes</taxon>
        <taxon>Streptosporangiales</taxon>
        <taxon>Nocardiopsidaceae</taxon>
        <taxon>Marinactinospora</taxon>
    </lineage>
</organism>
<dbReference type="InterPro" id="IPR050083">
    <property type="entry name" value="HtpX_protease"/>
</dbReference>
<dbReference type="GO" id="GO:0046872">
    <property type="term" value="F:metal ion binding"/>
    <property type="evidence" value="ECO:0007669"/>
    <property type="project" value="UniProtKB-KW"/>
</dbReference>
<dbReference type="STRING" id="1122192.SAMN02745673_01273"/>
<keyword evidence="9" id="KW-0472">Membrane</keyword>
<keyword evidence="5 10" id="KW-0378">Hydrolase</keyword>
<dbReference type="InterPro" id="IPR001915">
    <property type="entry name" value="Peptidase_M48"/>
</dbReference>
<keyword evidence="7" id="KW-1133">Transmembrane helix</keyword>
<dbReference type="Proteomes" id="UP000190637">
    <property type="component" value="Unassembled WGS sequence"/>
</dbReference>
<protein>
    <submittedName>
        <fullName evidence="13">Zn-dependent protease with chaperone function</fullName>
    </submittedName>
</protein>
<feature type="region of interest" description="Disordered" evidence="11">
    <location>
        <begin position="1"/>
        <end position="33"/>
    </location>
</feature>